<protein>
    <recommendedName>
        <fullName evidence="1">C17orf113 probable zinc finger domain-containing protein</fullName>
    </recommendedName>
</protein>
<reference evidence="2 3" key="2">
    <citation type="submission" date="2017-10" db="EMBL/GenBank/DDBJ databases">
        <title>Extensive intraspecific genome diversity in a model arbuscular mycorrhizal fungus.</title>
        <authorList>
            <person name="Chen E.C.H."/>
            <person name="Morin E."/>
            <person name="Baudet D."/>
            <person name="Noel J."/>
            <person name="Ndikumana S."/>
            <person name="Charron P."/>
            <person name="St-Onge C."/>
            <person name="Giorgi J."/>
            <person name="Grigoriev I.V."/>
            <person name="Roux C."/>
            <person name="Martin F.M."/>
            <person name="Corradi N."/>
        </authorList>
    </citation>
    <scope>NUCLEOTIDE SEQUENCE [LARGE SCALE GENOMIC DNA]</scope>
    <source>
        <strain evidence="2 3">C2</strain>
    </source>
</reference>
<evidence type="ECO:0000313" key="2">
    <source>
        <dbReference type="EMBL" id="PKK61421.1"/>
    </source>
</evidence>
<dbReference type="VEuPathDB" id="FungiDB:FUN_009411"/>
<dbReference type="Pfam" id="PF25431">
    <property type="entry name" value="zf-C17orf113"/>
    <property type="match status" value="1"/>
</dbReference>
<reference evidence="2 3" key="1">
    <citation type="submission" date="2016-04" db="EMBL/GenBank/DDBJ databases">
        <title>Genome analyses suggest a sexual origin of heterokaryosis in a supposedly ancient asexual fungus.</title>
        <authorList>
            <person name="Ropars J."/>
            <person name="Sedzielewska K."/>
            <person name="Noel J."/>
            <person name="Charron P."/>
            <person name="Farinelli L."/>
            <person name="Marton T."/>
            <person name="Kruger M."/>
            <person name="Pelin A."/>
            <person name="Brachmann A."/>
            <person name="Corradi N."/>
        </authorList>
    </citation>
    <scope>NUCLEOTIDE SEQUENCE [LARGE SCALE GENOMIC DNA]</scope>
    <source>
        <strain evidence="2 3">C2</strain>
    </source>
</reference>
<dbReference type="AlphaFoldDB" id="A0A2N1MIF2"/>
<evidence type="ECO:0000259" key="1">
    <source>
        <dbReference type="Pfam" id="PF25431"/>
    </source>
</evidence>
<name>A0A2N1MIF2_9GLOM</name>
<comment type="caution">
    <text evidence="2">The sequence shown here is derived from an EMBL/GenBank/DDBJ whole genome shotgun (WGS) entry which is preliminary data.</text>
</comment>
<accession>A0A2N1MIF2</accession>
<dbReference type="InterPro" id="IPR057456">
    <property type="entry name" value="Znf_C17orf113"/>
</dbReference>
<proteinExistence type="predicted"/>
<evidence type="ECO:0000313" key="3">
    <source>
        <dbReference type="Proteomes" id="UP000233469"/>
    </source>
</evidence>
<dbReference type="VEuPathDB" id="FungiDB:RhiirFUN_021206"/>
<feature type="domain" description="C17orf113 probable zinc finger" evidence="1">
    <location>
        <begin position="40"/>
        <end position="77"/>
    </location>
</feature>
<dbReference type="Proteomes" id="UP000233469">
    <property type="component" value="Unassembled WGS sequence"/>
</dbReference>
<dbReference type="EMBL" id="LLXL01002225">
    <property type="protein sequence ID" value="PKK61421.1"/>
    <property type="molecule type" value="Genomic_DNA"/>
</dbReference>
<sequence length="207" mass="24126">MPNENVEFDNNYSSEVDSDLEEANIERKTGVFQNERLNIYKWLIYDGSRNLMFCSLCQSHKKQNKFGKEAENDISLNELPEVVRLYRILDCPQLLSASNTITYENNLVRSLATAIYTYEDSLHLAVADEKELISLLADRVTNPDYNFVYNLFKKYREISLGANTNLIDKHLKIIKYDSLETARTSSELELNHQNRESRIRLIKEFLG</sequence>
<organism evidence="2 3">
    <name type="scientific">Rhizophagus irregularis</name>
    <dbReference type="NCBI Taxonomy" id="588596"/>
    <lineage>
        <taxon>Eukaryota</taxon>
        <taxon>Fungi</taxon>
        <taxon>Fungi incertae sedis</taxon>
        <taxon>Mucoromycota</taxon>
        <taxon>Glomeromycotina</taxon>
        <taxon>Glomeromycetes</taxon>
        <taxon>Glomerales</taxon>
        <taxon>Glomeraceae</taxon>
        <taxon>Rhizophagus</taxon>
    </lineage>
</organism>
<gene>
    <name evidence="2" type="ORF">RhiirC2_856268</name>
</gene>
<dbReference type="VEuPathDB" id="FungiDB:RhiirA1_488869"/>